<keyword evidence="3" id="KW-1185">Reference proteome</keyword>
<feature type="region of interest" description="Disordered" evidence="1">
    <location>
        <begin position="911"/>
        <end position="952"/>
    </location>
</feature>
<proteinExistence type="predicted"/>
<feature type="compositionally biased region" description="Low complexity" evidence="1">
    <location>
        <begin position="842"/>
        <end position="854"/>
    </location>
</feature>
<name>U6GHX8_9EIME</name>
<gene>
    <name evidence="2" type="ORF">EPH_0008300</name>
</gene>
<accession>U6GHX8</accession>
<feature type="compositionally biased region" description="Low complexity" evidence="1">
    <location>
        <begin position="911"/>
        <end position="950"/>
    </location>
</feature>
<feature type="compositionally biased region" description="Polar residues" evidence="1">
    <location>
        <begin position="867"/>
        <end position="877"/>
    </location>
</feature>
<dbReference type="EMBL" id="HG691674">
    <property type="protein sequence ID" value="CDI79157.1"/>
    <property type="molecule type" value="Genomic_DNA"/>
</dbReference>
<evidence type="ECO:0000256" key="1">
    <source>
        <dbReference type="SAM" id="MobiDB-lite"/>
    </source>
</evidence>
<feature type="compositionally biased region" description="Polar residues" evidence="1">
    <location>
        <begin position="1421"/>
        <end position="1430"/>
    </location>
</feature>
<feature type="region of interest" description="Disordered" evidence="1">
    <location>
        <begin position="835"/>
        <end position="878"/>
    </location>
</feature>
<sequence length="1460" mass="154002">MSPPPSQQRQQHQRTLPNLAAAVDGILFLAACAVSPQWNLSLAPAGQWLAGGRKGNSGAAGAHPQQQQDWRLLCTPSSNGHPPETLPVRVLTDFFVSLRQLLPRLPQSAVTRLIAPLFALGRSIGFVSHRPAEAPEDVRDLAEALGLLLHGVLQRAAAEAPTLPPGDTVQRVSTVCSALTDWSKRLASSHASRLVPLLLLGDPRNVQDLIQEEDFLEVPAAGPPGGPTTTALAVALHRSGAPMLPSNILQATASMIEASAVAACRGLQGIGAPPQRMPGVVEAPVRLHQRADGSQEALAKQQQQEKQEEQTLKLGASPPLQTPIEELRQLVTARASWLPVYYLLMRLSGGIWLPAVQQLAEAAAAQGARLIELFISQQQRQRDLREPEETRNAAWAAVGRMLHVEVQQLSTSLARLHSLRPLRGMARFAGAAVAFDRFLNAQQMPSSSSDGGAATAAGASGEAAVQFLRPLLHTHEPPRDLKEAEKRIRFFCSLVTLGATDPSLVSGVASCLPSEGQISSLGFTSTHQPTTKQQLSSSRGAAAVATLAQQLPIKLIQRLLFACSWIGDWSLVVMGLKLLRHRLDTLTLQRLLGASTSASSSRDGRSTHRFSSKVAAAEDDADERHTAELVGKTLALLHKNYTKWRVSKGGRSSRSSSLASTPRPQGEIWQLQDALCSLASAATLWAAVSGFEKQRPEDVALLTFSLIPFWAQETSEGAAPVHTQQQVQTIRAAAAAAAAAIAEEHDGKEAPQQQPRRRLQEGLNTAALTRSLKGFYTFSSASDISPARYVDSSAVEFYLSELREKRGPGLTAWPPPLLFLLAYNLLRLRRSRGNESFRESSDAATTAAAESQEAGPVAGRSAGGASAPQSHQQQLSSEAEAMAAQLLLGVVAAVEGSVSFPDSVNSWYRGKAPSGPPADASKAPAKSTAQSKGAASVAATSGAPAAPGQGEIRRAGMREVGSFLWALNRTEGGLGAPEAMEDAALLSAAADTAGTPQLPLGNSERHAKLLTLQQAARIAARSIRRPGGFADKLALYCEAAIRAANDCLLQRGGLARTPTACTADAGRAAQQSSFAAPGAVAACGELATVASGGELDGDYLPQNVLARLKAYCLKAPIISKPPITLLPQERPPTSWVSTAGVSLGLLLNFFSSCRTETRRHILWVTLVALHLSSASRSGIVHAPLLAAECGLLQLFHLLRPLAAAGRAGAEESEALESEKGNAGPLEESLPSAASASDPSKLQTPMTGQQLLDRANNSYSSSLLRLFQGAAAFLFAVAAALLRHAQSIAALPADSPRTAAQLQLLLLASSDFATLLHAHCGFTPAGAARAEEGEAQGAASTIPVVTASADFQRVMQELLSVFSSLVVRHAPQIRDSLALLAAAAETLSLCGRYVPLPKGSKKALESFASAAITALRQPPPYQTGQRGSLATPSPHAQRGGGAEELRRLATAVEALKFVQLK</sequence>
<dbReference type="OrthoDB" id="346433at2759"/>
<evidence type="ECO:0000313" key="3">
    <source>
        <dbReference type="Proteomes" id="UP000018201"/>
    </source>
</evidence>
<feature type="region of interest" description="Disordered" evidence="1">
    <location>
        <begin position="291"/>
        <end position="314"/>
    </location>
</feature>
<evidence type="ECO:0000313" key="2">
    <source>
        <dbReference type="EMBL" id="CDI79157.1"/>
    </source>
</evidence>
<dbReference type="VEuPathDB" id="ToxoDB:EPH_0008300"/>
<organism evidence="2 3">
    <name type="scientific">Eimeria praecox</name>
    <dbReference type="NCBI Taxonomy" id="51316"/>
    <lineage>
        <taxon>Eukaryota</taxon>
        <taxon>Sar</taxon>
        <taxon>Alveolata</taxon>
        <taxon>Apicomplexa</taxon>
        <taxon>Conoidasida</taxon>
        <taxon>Coccidia</taxon>
        <taxon>Eucoccidiorida</taxon>
        <taxon>Eimeriorina</taxon>
        <taxon>Eimeriidae</taxon>
        <taxon>Eimeria</taxon>
    </lineage>
</organism>
<feature type="region of interest" description="Disordered" evidence="1">
    <location>
        <begin position="1417"/>
        <end position="1442"/>
    </location>
</feature>
<dbReference type="Proteomes" id="UP000018201">
    <property type="component" value="Unassembled WGS sequence"/>
</dbReference>
<feature type="region of interest" description="Disordered" evidence="1">
    <location>
        <begin position="597"/>
        <end position="617"/>
    </location>
</feature>
<feature type="region of interest" description="Disordered" evidence="1">
    <location>
        <begin position="1209"/>
        <end position="1243"/>
    </location>
</feature>
<protein>
    <submittedName>
        <fullName evidence="2">Uncharacterized protein</fullName>
    </submittedName>
</protein>
<reference evidence="2" key="1">
    <citation type="submission" date="2013-10" db="EMBL/GenBank/DDBJ databases">
        <title>Genomic analysis of the causative agents of coccidiosis in chickens.</title>
        <authorList>
            <person name="Reid A.J."/>
            <person name="Blake D."/>
            <person name="Billington K."/>
            <person name="Browne H."/>
            <person name="Dunn M."/>
            <person name="Hung S."/>
            <person name="Kawahara F."/>
            <person name="Miranda-Saavedra D."/>
            <person name="Mourier T."/>
            <person name="Nagra H."/>
            <person name="Otto T.D."/>
            <person name="Rawlings N."/>
            <person name="Sanchez A."/>
            <person name="Sanders M."/>
            <person name="Subramaniam C."/>
            <person name="Tay Y."/>
            <person name="Dear P."/>
            <person name="Doerig C."/>
            <person name="Gruber A."/>
            <person name="Parkinson J."/>
            <person name="Shirley M."/>
            <person name="Wan K.L."/>
            <person name="Berriman M."/>
            <person name="Tomley F."/>
            <person name="Pain A."/>
        </authorList>
    </citation>
    <scope>NUCLEOTIDE SEQUENCE [LARGE SCALE GENOMIC DNA]</scope>
    <source>
        <strain evidence="2">Houghton</strain>
    </source>
</reference>
<feature type="compositionally biased region" description="Low complexity" evidence="1">
    <location>
        <begin position="1224"/>
        <end position="1239"/>
    </location>
</feature>
<reference evidence="2" key="2">
    <citation type="submission" date="2013-10" db="EMBL/GenBank/DDBJ databases">
        <authorList>
            <person name="Aslett M."/>
        </authorList>
    </citation>
    <scope>NUCLEOTIDE SEQUENCE [LARGE SCALE GENOMIC DNA]</scope>
    <source>
        <strain evidence="2">Houghton</strain>
    </source>
</reference>